<dbReference type="AlphaFoldDB" id="A0A195C5J4"/>
<evidence type="ECO:0000256" key="1">
    <source>
        <dbReference type="SAM" id="MobiDB-lite"/>
    </source>
</evidence>
<feature type="region of interest" description="Disordered" evidence="1">
    <location>
        <begin position="44"/>
        <end position="66"/>
    </location>
</feature>
<dbReference type="Proteomes" id="UP000078542">
    <property type="component" value="Unassembled WGS sequence"/>
</dbReference>
<evidence type="ECO:0000313" key="2">
    <source>
        <dbReference type="EMBL" id="KYM95443.1"/>
    </source>
</evidence>
<dbReference type="EMBL" id="KQ978292">
    <property type="protein sequence ID" value="KYM95443.1"/>
    <property type="molecule type" value="Genomic_DNA"/>
</dbReference>
<sequence length="108" mass="12158">MQVGDAVYYYTVAVPRIRWTDTGCAGMFGHKYQHTSIVRAIRRHGTARHGTTRHGTTRHGTTQHDTARHVTARYAARHNVTNRRARAGARARKRAILSSPKRRASVAL</sequence>
<keyword evidence="3" id="KW-1185">Reference proteome</keyword>
<name>A0A195C5J4_9HYME</name>
<accession>A0A195C5J4</accession>
<feature type="compositionally biased region" description="Basic residues" evidence="1">
    <location>
        <begin position="44"/>
        <end position="57"/>
    </location>
</feature>
<organism evidence="2 3">
    <name type="scientific">Cyphomyrmex costatus</name>
    <dbReference type="NCBI Taxonomy" id="456900"/>
    <lineage>
        <taxon>Eukaryota</taxon>
        <taxon>Metazoa</taxon>
        <taxon>Ecdysozoa</taxon>
        <taxon>Arthropoda</taxon>
        <taxon>Hexapoda</taxon>
        <taxon>Insecta</taxon>
        <taxon>Pterygota</taxon>
        <taxon>Neoptera</taxon>
        <taxon>Endopterygota</taxon>
        <taxon>Hymenoptera</taxon>
        <taxon>Apocrita</taxon>
        <taxon>Aculeata</taxon>
        <taxon>Formicoidea</taxon>
        <taxon>Formicidae</taxon>
        <taxon>Myrmicinae</taxon>
        <taxon>Cyphomyrmex</taxon>
    </lineage>
</organism>
<gene>
    <name evidence="2" type="ORF">ALC62_13871</name>
</gene>
<protein>
    <submittedName>
        <fullName evidence="2">Uncharacterized protein</fullName>
    </submittedName>
</protein>
<feature type="region of interest" description="Disordered" evidence="1">
    <location>
        <begin position="82"/>
        <end position="108"/>
    </location>
</feature>
<evidence type="ECO:0000313" key="3">
    <source>
        <dbReference type="Proteomes" id="UP000078542"/>
    </source>
</evidence>
<reference evidence="2 3" key="1">
    <citation type="submission" date="2016-03" db="EMBL/GenBank/DDBJ databases">
        <title>Cyphomyrmex costatus WGS genome.</title>
        <authorList>
            <person name="Nygaard S."/>
            <person name="Hu H."/>
            <person name="Boomsma J."/>
            <person name="Zhang G."/>
        </authorList>
    </citation>
    <scope>NUCLEOTIDE SEQUENCE [LARGE SCALE GENOMIC DNA]</scope>
    <source>
        <strain evidence="2">MS0001</strain>
        <tissue evidence="2">Whole body</tissue>
    </source>
</reference>
<proteinExistence type="predicted"/>